<keyword evidence="2" id="KW-0812">Transmembrane</keyword>
<evidence type="ECO:0000313" key="3">
    <source>
        <dbReference type="EMBL" id="CAK0822137.1"/>
    </source>
</evidence>
<protein>
    <submittedName>
        <fullName evidence="3">Uncharacterized protein</fullName>
    </submittedName>
</protein>
<keyword evidence="2" id="KW-0472">Membrane</keyword>
<feature type="non-terminal residue" evidence="3">
    <location>
        <position position="192"/>
    </location>
</feature>
<feature type="compositionally biased region" description="Pro residues" evidence="1">
    <location>
        <begin position="1"/>
        <end position="15"/>
    </location>
</feature>
<feature type="region of interest" description="Disordered" evidence="1">
    <location>
        <begin position="1"/>
        <end position="64"/>
    </location>
</feature>
<keyword evidence="2" id="KW-1133">Transmembrane helix</keyword>
<reference evidence="3" key="1">
    <citation type="submission" date="2023-10" db="EMBL/GenBank/DDBJ databases">
        <authorList>
            <person name="Chen Y."/>
            <person name="Shah S."/>
            <person name="Dougan E. K."/>
            <person name="Thang M."/>
            <person name="Chan C."/>
        </authorList>
    </citation>
    <scope>NUCLEOTIDE SEQUENCE [LARGE SCALE GENOMIC DNA]</scope>
</reference>
<feature type="transmembrane region" description="Helical" evidence="2">
    <location>
        <begin position="159"/>
        <end position="183"/>
    </location>
</feature>
<feature type="compositionally biased region" description="Polar residues" evidence="1">
    <location>
        <begin position="55"/>
        <end position="64"/>
    </location>
</feature>
<proteinExistence type="predicted"/>
<dbReference type="EMBL" id="CAUYUJ010007844">
    <property type="protein sequence ID" value="CAK0822137.1"/>
    <property type="molecule type" value="Genomic_DNA"/>
</dbReference>
<keyword evidence="4" id="KW-1185">Reference proteome</keyword>
<evidence type="ECO:0000256" key="2">
    <source>
        <dbReference type="SAM" id="Phobius"/>
    </source>
</evidence>
<accession>A0ABN9RSV0</accession>
<evidence type="ECO:0000313" key="4">
    <source>
        <dbReference type="Proteomes" id="UP001189429"/>
    </source>
</evidence>
<feature type="region of interest" description="Disordered" evidence="1">
    <location>
        <begin position="90"/>
        <end position="113"/>
    </location>
</feature>
<organism evidence="3 4">
    <name type="scientific">Prorocentrum cordatum</name>
    <dbReference type="NCBI Taxonomy" id="2364126"/>
    <lineage>
        <taxon>Eukaryota</taxon>
        <taxon>Sar</taxon>
        <taxon>Alveolata</taxon>
        <taxon>Dinophyceae</taxon>
        <taxon>Prorocentrales</taxon>
        <taxon>Prorocentraceae</taxon>
        <taxon>Prorocentrum</taxon>
    </lineage>
</organism>
<comment type="caution">
    <text evidence="3">The sequence shown here is derived from an EMBL/GenBank/DDBJ whole genome shotgun (WGS) entry which is preliminary data.</text>
</comment>
<gene>
    <name evidence="3" type="ORF">PCOR1329_LOCUS23231</name>
</gene>
<name>A0ABN9RSV0_9DINO</name>
<evidence type="ECO:0000256" key="1">
    <source>
        <dbReference type="SAM" id="MobiDB-lite"/>
    </source>
</evidence>
<dbReference type="Proteomes" id="UP001189429">
    <property type="component" value="Unassembled WGS sequence"/>
</dbReference>
<feature type="non-terminal residue" evidence="3">
    <location>
        <position position="1"/>
    </location>
</feature>
<sequence length="192" mass="20953">VPPAEGSREPPPAALPAPQDARAPAPPLPARSAGDSCLSSAARQLRGDSSHGQRRMSNGSADATESQIAMNMKGDGATTPLPLRIKQMRQNSGLEGGSGRSRGERPDNTSPSKSMVHFHLKMEHGSRVRRTMYALFSSWIDWWMNLVEPERNSWLYRRVSGTFFSTVCALVILMNGVVVAWAANDEIKEPRA</sequence>